<dbReference type="EMBL" id="NMQU01000140">
    <property type="protein sequence ID" value="OXM43782.1"/>
    <property type="molecule type" value="Genomic_DNA"/>
</dbReference>
<reference evidence="2 3" key="1">
    <citation type="submission" date="2017-07" db="EMBL/GenBank/DDBJ databases">
        <title>Amycolatopsis alba DSM 44262 Genome sequencing and assembly.</title>
        <authorList>
            <person name="Kaur N."/>
            <person name="Mayilraj S."/>
        </authorList>
    </citation>
    <scope>NUCLEOTIDE SEQUENCE [LARGE SCALE GENOMIC DNA]</scope>
    <source>
        <strain evidence="2 3">DSM 44262</strain>
    </source>
</reference>
<dbReference type="Proteomes" id="UP000215563">
    <property type="component" value="Unassembled WGS sequence"/>
</dbReference>
<feature type="region of interest" description="Disordered" evidence="1">
    <location>
        <begin position="168"/>
        <end position="192"/>
    </location>
</feature>
<comment type="caution">
    <text evidence="2">The sequence shown here is derived from an EMBL/GenBank/DDBJ whole genome shotgun (WGS) entry which is preliminary data.</text>
</comment>
<name>A0A229RAU2_AMYAL</name>
<dbReference type="RefSeq" id="WP_020637870.1">
    <property type="nucleotide sequence ID" value="NZ_KB913032.1"/>
</dbReference>
<protein>
    <recommendedName>
        <fullName evidence="4">TIR domain-containing protein</fullName>
    </recommendedName>
</protein>
<proteinExistence type="predicted"/>
<organism evidence="2 3">
    <name type="scientific">Amycolatopsis alba DSM 44262</name>
    <dbReference type="NCBI Taxonomy" id="1125972"/>
    <lineage>
        <taxon>Bacteria</taxon>
        <taxon>Bacillati</taxon>
        <taxon>Actinomycetota</taxon>
        <taxon>Actinomycetes</taxon>
        <taxon>Pseudonocardiales</taxon>
        <taxon>Pseudonocardiaceae</taxon>
        <taxon>Amycolatopsis</taxon>
    </lineage>
</organism>
<accession>A0A229RAU2</accession>
<evidence type="ECO:0000313" key="3">
    <source>
        <dbReference type="Proteomes" id="UP000215563"/>
    </source>
</evidence>
<sequence length="370" mass="42001">MDQLPVFITWAHADYRASALQTQAWKTMVYDFAHLLGNYVHVDADLFHYTDAGMNWTEYGPRAVEAAGTVLMISSKAFWERWKGENRPDEGAGAVREMDALKGIFNRDQQEFQRKAVIVLLPEELDALIPNELHRVAWFKVTSIDLAGVETLLRRLLGEPLHVQADEKIRPDLPPYQPGSGSRKDGPAFGIPADRADLLNEQRAQRRSGQEPHDVGQVVKEALQVRLPKVQPETFSKFQELLNVYEYLATSLRDAGDLLARSGFPTSVRRTDERITLRVERLGSIVYALDIMFGSGLGRNDQLTFSFNGGSGYNARLEVVYNIEAQRSAVKVFDLSLLSNFGRSDEVISKEEFFQKLWDRIIETVERQVR</sequence>
<evidence type="ECO:0000313" key="2">
    <source>
        <dbReference type="EMBL" id="OXM43782.1"/>
    </source>
</evidence>
<dbReference type="OrthoDB" id="4350312at2"/>
<evidence type="ECO:0008006" key="4">
    <source>
        <dbReference type="Google" id="ProtNLM"/>
    </source>
</evidence>
<gene>
    <name evidence="2" type="ORF">CFP75_37035</name>
</gene>
<keyword evidence="3" id="KW-1185">Reference proteome</keyword>
<evidence type="ECO:0000256" key="1">
    <source>
        <dbReference type="SAM" id="MobiDB-lite"/>
    </source>
</evidence>
<dbReference type="AlphaFoldDB" id="A0A229RAU2"/>